<dbReference type="HOGENOM" id="CLU_1906517_0_0_1"/>
<dbReference type="GeneID" id="27347302"/>
<dbReference type="AlphaFoldDB" id="A0A0D2ATD8"/>
<gene>
    <name evidence="2" type="ORF">PV07_08108</name>
</gene>
<accession>A0A0D2ATD8</accession>
<feature type="compositionally biased region" description="Polar residues" evidence="1">
    <location>
        <begin position="57"/>
        <end position="76"/>
    </location>
</feature>
<evidence type="ECO:0000256" key="1">
    <source>
        <dbReference type="SAM" id="MobiDB-lite"/>
    </source>
</evidence>
<keyword evidence="3" id="KW-1185">Reference proteome</keyword>
<dbReference type="VEuPathDB" id="FungiDB:PV07_08108"/>
<organism evidence="2 3">
    <name type="scientific">Cladophialophora immunda</name>
    <dbReference type="NCBI Taxonomy" id="569365"/>
    <lineage>
        <taxon>Eukaryota</taxon>
        <taxon>Fungi</taxon>
        <taxon>Dikarya</taxon>
        <taxon>Ascomycota</taxon>
        <taxon>Pezizomycotina</taxon>
        <taxon>Eurotiomycetes</taxon>
        <taxon>Chaetothyriomycetidae</taxon>
        <taxon>Chaetothyriales</taxon>
        <taxon>Herpotrichiellaceae</taxon>
        <taxon>Cladophialophora</taxon>
    </lineage>
</organism>
<evidence type="ECO:0000313" key="2">
    <source>
        <dbReference type="EMBL" id="KIW28442.1"/>
    </source>
</evidence>
<dbReference type="EMBL" id="KN847043">
    <property type="protein sequence ID" value="KIW28442.1"/>
    <property type="molecule type" value="Genomic_DNA"/>
</dbReference>
<dbReference type="Proteomes" id="UP000054466">
    <property type="component" value="Unassembled WGS sequence"/>
</dbReference>
<feature type="region of interest" description="Disordered" evidence="1">
    <location>
        <begin position="1"/>
        <end position="22"/>
    </location>
</feature>
<feature type="region of interest" description="Disordered" evidence="1">
    <location>
        <begin position="35"/>
        <end position="87"/>
    </location>
</feature>
<evidence type="ECO:0000313" key="3">
    <source>
        <dbReference type="Proteomes" id="UP000054466"/>
    </source>
</evidence>
<dbReference type="RefSeq" id="XP_016248658.1">
    <property type="nucleotide sequence ID" value="XM_016395239.1"/>
</dbReference>
<protein>
    <submittedName>
        <fullName evidence="2">Uncharacterized protein</fullName>
    </submittedName>
</protein>
<proteinExistence type="predicted"/>
<name>A0A0D2ATD8_9EURO</name>
<sequence length="133" mass="14086">MEQIPKYSSSAPTKPSPLEGYQIGEAKADLRKILGTDLPPPIDFTPKASKGVGNLAGSRSTEQSPDAATSRNSSSHDPLGNMSLKDEAKMGDDAAKLLSDYTSSFNTRAQKLICCIINYLKAGIQVSLETAAP</sequence>
<feature type="compositionally biased region" description="Polar residues" evidence="1">
    <location>
        <begin position="1"/>
        <end position="13"/>
    </location>
</feature>
<reference evidence="2 3" key="1">
    <citation type="submission" date="2015-01" db="EMBL/GenBank/DDBJ databases">
        <title>The Genome Sequence of Cladophialophora immunda CBS83496.</title>
        <authorList>
            <consortium name="The Broad Institute Genomics Platform"/>
            <person name="Cuomo C."/>
            <person name="de Hoog S."/>
            <person name="Gorbushina A."/>
            <person name="Stielow B."/>
            <person name="Teixiera M."/>
            <person name="Abouelleil A."/>
            <person name="Chapman S.B."/>
            <person name="Priest M."/>
            <person name="Young S.K."/>
            <person name="Wortman J."/>
            <person name="Nusbaum C."/>
            <person name="Birren B."/>
        </authorList>
    </citation>
    <scope>NUCLEOTIDE SEQUENCE [LARGE SCALE GENOMIC DNA]</scope>
    <source>
        <strain evidence="2 3">CBS 83496</strain>
    </source>
</reference>